<name>A0ABV6PDG8_9SPHN</name>
<dbReference type="EMBL" id="JBHLTL010000001">
    <property type="protein sequence ID" value="MFC0587870.1"/>
    <property type="molecule type" value="Genomic_DNA"/>
</dbReference>
<feature type="region of interest" description="Disordered" evidence="3">
    <location>
        <begin position="1"/>
        <end position="27"/>
    </location>
</feature>
<keyword evidence="1" id="KW-0409">Iron storage</keyword>
<feature type="compositionally biased region" description="Basic and acidic residues" evidence="3">
    <location>
        <begin position="7"/>
        <end position="19"/>
    </location>
</feature>
<protein>
    <submittedName>
        <fullName evidence="5">Bacterioferritin</fullName>
    </submittedName>
</protein>
<dbReference type="RefSeq" id="WP_379479394.1">
    <property type="nucleotide sequence ID" value="NZ_JBHLTL010000001.1"/>
</dbReference>
<dbReference type="PROSITE" id="PS50905">
    <property type="entry name" value="FERRITIN_LIKE"/>
    <property type="match status" value="1"/>
</dbReference>
<dbReference type="InterPro" id="IPR009078">
    <property type="entry name" value="Ferritin-like_SF"/>
</dbReference>
<dbReference type="PANTHER" id="PTHR30295">
    <property type="entry name" value="BACTERIOFERRITIN"/>
    <property type="match status" value="1"/>
</dbReference>
<evidence type="ECO:0000256" key="3">
    <source>
        <dbReference type="SAM" id="MobiDB-lite"/>
    </source>
</evidence>
<dbReference type="Gene3D" id="1.20.1260.10">
    <property type="match status" value="1"/>
</dbReference>
<evidence type="ECO:0000256" key="1">
    <source>
        <dbReference type="ARBA" id="ARBA00022434"/>
    </source>
</evidence>
<evidence type="ECO:0000256" key="2">
    <source>
        <dbReference type="ARBA" id="ARBA00023004"/>
    </source>
</evidence>
<dbReference type="SUPFAM" id="SSF47240">
    <property type="entry name" value="Ferritin-like"/>
    <property type="match status" value="1"/>
</dbReference>
<feature type="domain" description="Ferritin-like diiron" evidence="4">
    <location>
        <begin position="38"/>
        <end position="187"/>
    </location>
</feature>
<keyword evidence="6" id="KW-1185">Reference proteome</keyword>
<gene>
    <name evidence="5" type="ORF">ACFFF7_00420</name>
</gene>
<keyword evidence="2" id="KW-0408">Iron</keyword>
<dbReference type="PIRSF" id="PIRSF018063">
    <property type="entry name" value="Ferrtn_UCP018063"/>
    <property type="match status" value="1"/>
</dbReference>
<reference evidence="5 6" key="1">
    <citation type="submission" date="2024-09" db="EMBL/GenBank/DDBJ databases">
        <authorList>
            <person name="Sun Q."/>
            <person name="Mori K."/>
        </authorList>
    </citation>
    <scope>NUCLEOTIDE SEQUENCE [LARGE SCALE GENOMIC DNA]</scope>
    <source>
        <strain evidence="5 6">NCAIM B.02537</strain>
    </source>
</reference>
<comment type="caution">
    <text evidence="5">The sequence shown here is derived from an EMBL/GenBank/DDBJ whole genome shotgun (WGS) entry which is preliminary data.</text>
</comment>
<dbReference type="PANTHER" id="PTHR30295:SF1">
    <property type="entry name" value="DNA PROTECTION DURING STARVATION PROTEIN"/>
    <property type="match status" value="1"/>
</dbReference>
<sequence length="187" mass="21287">MATAAKPKAEASHFTDTKTLRAQARKNVEDGAVTRNFPEDRETIIEKLNESLATEWVCVLRYMRHYHTATGLVSEPIKAHFLEHAKEEQAHATALAERIVQLGGEPDLNPDNLTRKSHAEYREGTTLKEMVTEDLVAERIAVEAYRELIHYLGDRDPTTRKLIEHILSQEEDHADEFADLLDGWEGE</sequence>
<dbReference type="Proteomes" id="UP001589943">
    <property type="component" value="Unassembled WGS sequence"/>
</dbReference>
<dbReference type="InterPro" id="IPR014490">
    <property type="entry name" value="Dps-like"/>
</dbReference>
<evidence type="ECO:0000313" key="5">
    <source>
        <dbReference type="EMBL" id="MFC0587870.1"/>
    </source>
</evidence>
<proteinExistence type="predicted"/>
<dbReference type="InterPro" id="IPR009040">
    <property type="entry name" value="Ferritin-like_diiron"/>
</dbReference>
<evidence type="ECO:0000313" key="6">
    <source>
        <dbReference type="Proteomes" id="UP001589943"/>
    </source>
</evidence>
<organism evidence="5 6">
    <name type="scientific">Novosphingobium aquiterrae</name>
    <dbReference type="NCBI Taxonomy" id="624388"/>
    <lineage>
        <taxon>Bacteria</taxon>
        <taxon>Pseudomonadati</taxon>
        <taxon>Pseudomonadota</taxon>
        <taxon>Alphaproteobacteria</taxon>
        <taxon>Sphingomonadales</taxon>
        <taxon>Sphingomonadaceae</taxon>
        <taxon>Novosphingobium</taxon>
    </lineage>
</organism>
<dbReference type="Pfam" id="PF00210">
    <property type="entry name" value="Ferritin"/>
    <property type="match status" value="1"/>
</dbReference>
<accession>A0ABV6PDG8</accession>
<dbReference type="InterPro" id="IPR012347">
    <property type="entry name" value="Ferritin-like"/>
</dbReference>
<evidence type="ECO:0000259" key="4">
    <source>
        <dbReference type="PROSITE" id="PS50905"/>
    </source>
</evidence>
<dbReference type="InterPro" id="IPR008331">
    <property type="entry name" value="Ferritin_DPS_dom"/>
</dbReference>